<sequence>MRNSLLTRYIKDNEIHPSGYEEIMRNTNATVRNLEHHIAQMSKIIEERLPGSLPSSTEVNPKESRKVITLRSGKQLSGPTAERSMTIVDIGKKIEGKGGTELPKYQPKLPYPMKARKYLQEEQYKNFFDVFNTFHINVSFIEALVQMPRYAKFLKELLINKRKLEEVSSVTLGEECLALITNKLSKKKKDLRGFIIPCTIGELVDEKALPNIWASINLMLYKIFQKLGLGELKSTTMTLQLADRSLRQPRGFIEDVLVKMDKFIFPVDFVILDVDEKGTFMKDELCELLEDDPPKADEPEEELVDNYAIKTW</sequence>
<evidence type="ECO:0000256" key="1">
    <source>
        <dbReference type="SAM" id="MobiDB-lite"/>
    </source>
</evidence>
<dbReference type="PANTHER" id="PTHR33067">
    <property type="entry name" value="RNA-DIRECTED DNA POLYMERASE-RELATED"/>
    <property type="match status" value="1"/>
</dbReference>
<proteinExistence type="predicted"/>
<organism evidence="2 3">
    <name type="scientific">Dioscorea cayennensis subsp. rotundata</name>
    <name type="common">White Guinea yam</name>
    <name type="synonym">Dioscorea rotundata</name>
    <dbReference type="NCBI Taxonomy" id="55577"/>
    <lineage>
        <taxon>Eukaryota</taxon>
        <taxon>Viridiplantae</taxon>
        <taxon>Streptophyta</taxon>
        <taxon>Embryophyta</taxon>
        <taxon>Tracheophyta</taxon>
        <taxon>Spermatophyta</taxon>
        <taxon>Magnoliopsida</taxon>
        <taxon>Liliopsida</taxon>
        <taxon>Dioscoreales</taxon>
        <taxon>Dioscoreaceae</taxon>
        <taxon>Dioscorea</taxon>
    </lineage>
</organism>
<evidence type="ECO:0000313" key="2">
    <source>
        <dbReference type="Proteomes" id="UP001515500"/>
    </source>
</evidence>
<dbReference type="RefSeq" id="XP_039119526.1">
    <property type="nucleotide sequence ID" value="XM_039263592.1"/>
</dbReference>
<name>A0AB40AX17_DIOCR</name>
<reference evidence="2" key="1">
    <citation type="submission" date="2025-05" db="UniProtKB">
        <authorList>
            <consortium name="RefSeq"/>
        </authorList>
    </citation>
    <scope>NUCLEOTIDE SEQUENCE [LARGE SCALE GENOMIC DNA]</scope>
</reference>
<dbReference type="Gene3D" id="2.40.70.10">
    <property type="entry name" value="Acid Proteases"/>
    <property type="match status" value="1"/>
</dbReference>
<accession>A0AB40AX17</accession>
<dbReference type="PANTHER" id="PTHR33067:SF9">
    <property type="entry name" value="RNA-DIRECTED DNA POLYMERASE"/>
    <property type="match status" value="1"/>
</dbReference>
<protein>
    <submittedName>
        <fullName evidence="3">Uncharacterized protein LOC120255785</fullName>
    </submittedName>
</protein>
<dbReference type="Proteomes" id="UP001515500">
    <property type="component" value="Chromosome 1"/>
</dbReference>
<dbReference type="GeneID" id="120255785"/>
<dbReference type="CDD" id="cd00303">
    <property type="entry name" value="retropepsin_like"/>
    <property type="match status" value="1"/>
</dbReference>
<reference evidence="3" key="2">
    <citation type="submission" date="2025-08" db="UniProtKB">
        <authorList>
            <consortium name="RefSeq"/>
        </authorList>
    </citation>
    <scope>IDENTIFICATION</scope>
</reference>
<gene>
    <name evidence="3" type="primary">LOC120255785</name>
</gene>
<dbReference type="AlphaFoldDB" id="A0AB40AX17"/>
<feature type="region of interest" description="Disordered" evidence="1">
    <location>
        <begin position="52"/>
        <end position="77"/>
    </location>
</feature>
<evidence type="ECO:0000313" key="3">
    <source>
        <dbReference type="RefSeq" id="XP_039119526.1"/>
    </source>
</evidence>
<dbReference type="InterPro" id="IPR021109">
    <property type="entry name" value="Peptidase_aspartic_dom_sf"/>
</dbReference>
<keyword evidence="2" id="KW-1185">Reference proteome</keyword>